<dbReference type="InterPro" id="IPR027829">
    <property type="entry name" value="DUF4625"/>
</dbReference>
<evidence type="ECO:0008006" key="3">
    <source>
        <dbReference type="Google" id="ProtNLM"/>
    </source>
</evidence>
<dbReference type="Proteomes" id="UP000199572">
    <property type="component" value="Unassembled WGS sequence"/>
</dbReference>
<dbReference type="AlphaFoldDB" id="A0A1H9TEE7"/>
<reference evidence="1 2" key="1">
    <citation type="submission" date="2016-10" db="EMBL/GenBank/DDBJ databases">
        <authorList>
            <person name="de Groot N.N."/>
        </authorList>
    </citation>
    <scope>NUCLEOTIDE SEQUENCE [LARGE SCALE GENOMIC DNA]</scope>
    <source>
        <strain evidence="1 2">DSM 18610</strain>
    </source>
</reference>
<dbReference type="STRING" id="390241.SAMN04488023_12224"/>
<proteinExistence type="predicted"/>
<gene>
    <name evidence="1" type="ORF">SAMN04488023_12224</name>
</gene>
<organism evidence="1 2">
    <name type="scientific">Pedobacter rhizosphaerae</name>
    <dbReference type="NCBI Taxonomy" id="390241"/>
    <lineage>
        <taxon>Bacteria</taxon>
        <taxon>Pseudomonadati</taxon>
        <taxon>Bacteroidota</taxon>
        <taxon>Sphingobacteriia</taxon>
        <taxon>Sphingobacteriales</taxon>
        <taxon>Sphingobacteriaceae</taxon>
        <taxon>Pedobacter</taxon>
    </lineage>
</organism>
<protein>
    <recommendedName>
        <fullName evidence="3">DUF4625 domain-containing protein</fullName>
    </recommendedName>
</protein>
<keyword evidence="2" id="KW-1185">Reference proteome</keyword>
<evidence type="ECO:0000313" key="1">
    <source>
        <dbReference type="EMBL" id="SER95521.1"/>
    </source>
</evidence>
<dbReference type="OrthoDB" id="978436at2"/>
<dbReference type="Pfam" id="PF15418">
    <property type="entry name" value="DUF4625"/>
    <property type="match status" value="1"/>
</dbReference>
<sequence length="281" mass="31219">MKTKKMILALLITAATWSSCKKDDAAVPELAKPTAQNLEIGTNNNKRGIIGADFHLNADIVAGDKIDNVTVRIAQKTTETYTAAWKFEVSWETYKGAKNTNIHKHFDIPADAPKGKYDFFLIVTDQNGTKLEIREDFTILAAADLPFNPTFTFRNVPTDNQVYKKGESIIARFSVNNVRDEGTLCAVLIKESAKHYPETVSKIDFSKAITLGNYTDSTTPSWGMFNTLVVGAEVDYAVPAPLPISAAKAWESGRYNLLLIYENKVHNISIHKSIPITINYQ</sequence>
<evidence type="ECO:0000313" key="2">
    <source>
        <dbReference type="Proteomes" id="UP000199572"/>
    </source>
</evidence>
<dbReference type="RefSeq" id="WP_090886289.1">
    <property type="nucleotide sequence ID" value="NZ_FOGG01000022.1"/>
</dbReference>
<dbReference type="PROSITE" id="PS51257">
    <property type="entry name" value="PROKAR_LIPOPROTEIN"/>
    <property type="match status" value="1"/>
</dbReference>
<accession>A0A1H9TEE7</accession>
<name>A0A1H9TEE7_9SPHI</name>
<dbReference type="EMBL" id="FOGG01000022">
    <property type="protein sequence ID" value="SER95521.1"/>
    <property type="molecule type" value="Genomic_DNA"/>
</dbReference>